<dbReference type="InterPro" id="IPR006118">
    <property type="entry name" value="Recombinase_CS"/>
</dbReference>
<organism evidence="8 9">
    <name type="scientific">Paracoccus kondratievae</name>
    <dbReference type="NCBI Taxonomy" id="135740"/>
    <lineage>
        <taxon>Bacteria</taxon>
        <taxon>Pseudomonadati</taxon>
        <taxon>Pseudomonadota</taxon>
        <taxon>Alphaproteobacteria</taxon>
        <taxon>Rhodobacterales</taxon>
        <taxon>Paracoccaceae</taxon>
        <taxon>Paracoccus</taxon>
    </lineage>
</organism>
<reference evidence="8" key="2">
    <citation type="submission" date="2023-01" db="EMBL/GenBank/DDBJ databases">
        <authorList>
            <person name="Sun Q."/>
            <person name="Evtushenko L."/>
        </authorList>
    </citation>
    <scope>NUCLEOTIDE SEQUENCE</scope>
    <source>
        <strain evidence="8">VKM B-2222</strain>
    </source>
</reference>
<evidence type="ECO:0000256" key="6">
    <source>
        <dbReference type="SAM" id="MobiDB-lite"/>
    </source>
</evidence>
<dbReference type="InterPro" id="IPR036162">
    <property type="entry name" value="Resolvase-like_N_sf"/>
</dbReference>
<dbReference type="FunFam" id="3.40.50.1390:FF:000001">
    <property type="entry name" value="DNA recombinase"/>
    <property type="match status" value="1"/>
</dbReference>
<reference evidence="8" key="1">
    <citation type="journal article" date="2014" name="Int. J. Syst. Evol. Microbiol.">
        <title>Complete genome sequence of Corynebacterium casei LMG S-19264T (=DSM 44701T), isolated from a smear-ripened cheese.</title>
        <authorList>
            <consortium name="US DOE Joint Genome Institute (JGI-PGF)"/>
            <person name="Walter F."/>
            <person name="Albersmeier A."/>
            <person name="Kalinowski J."/>
            <person name="Ruckert C."/>
        </authorList>
    </citation>
    <scope>NUCLEOTIDE SEQUENCE</scope>
    <source>
        <strain evidence="8">VKM B-2222</strain>
    </source>
</reference>
<comment type="similarity">
    <text evidence="1">Belongs to the site-specific recombinase resolvase family.</text>
</comment>
<feature type="domain" description="Resolvase/invertase-type recombinase catalytic" evidence="7">
    <location>
        <begin position="1"/>
        <end position="123"/>
    </location>
</feature>
<proteinExistence type="inferred from homology"/>
<dbReference type="SUPFAM" id="SSF53041">
    <property type="entry name" value="Resolvase-like"/>
    <property type="match status" value="1"/>
</dbReference>
<dbReference type="PROSITE" id="PS51736">
    <property type="entry name" value="RECOMBINASES_3"/>
    <property type="match status" value="1"/>
</dbReference>
<feature type="region of interest" description="Disordered" evidence="6">
    <location>
        <begin position="128"/>
        <end position="152"/>
    </location>
</feature>
<dbReference type="PANTHER" id="PTHR30461:SF2">
    <property type="entry name" value="SERINE RECOMBINASE PINE-RELATED"/>
    <property type="match status" value="1"/>
</dbReference>
<keyword evidence="2" id="KW-0229">DNA integration</keyword>
<dbReference type="GO" id="GO:0003677">
    <property type="term" value="F:DNA binding"/>
    <property type="evidence" value="ECO:0007669"/>
    <property type="project" value="UniProtKB-KW"/>
</dbReference>
<dbReference type="Pfam" id="PF00239">
    <property type="entry name" value="Resolvase"/>
    <property type="match status" value="1"/>
</dbReference>
<dbReference type="InterPro" id="IPR006119">
    <property type="entry name" value="Resolv_N"/>
</dbReference>
<dbReference type="PROSITE" id="PS00398">
    <property type="entry name" value="RECOMBINASES_2"/>
    <property type="match status" value="1"/>
</dbReference>
<evidence type="ECO:0000256" key="5">
    <source>
        <dbReference type="ARBA" id="ARBA00023172"/>
    </source>
</evidence>
<sequence length="152" mass="16846">MAVDDRPPRNKDAGCDKLFQDHGATGSNMDRPGLEKVLRALKPGDTLVVWRLDRLGRSLTDLVRFIEELGERGCEFRSLNEAIDTSTSGGRLIFHIMAAFAEFERNLISERTRAGLIAARQRFNRTVGGNGPAVLPPRGHEGRRSHHSEGLS</sequence>
<keyword evidence="5" id="KW-0233">DNA recombination</keyword>
<protein>
    <recommendedName>
        <fullName evidence="7">Resolvase/invertase-type recombinase catalytic domain-containing protein</fullName>
    </recommendedName>
</protein>
<feature type="region of interest" description="Disordered" evidence="6">
    <location>
        <begin position="1"/>
        <end position="30"/>
    </location>
</feature>
<feature type="compositionally biased region" description="Basic and acidic residues" evidence="6">
    <location>
        <begin position="138"/>
        <end position="152"/>
    </location>
</feature>
<name>A0AAD3RTH8_9RHOB</name>
<dbReference type="PANTHER" id="PTHR30461">
    <property type="entry name" value="DNA-INVERTASE FROM LAMBDOID PROPHAGE"/>
    <property type="match status" value="1"/>
</dbReference>
<dbReference type="SMART" id="SM00857">
    <property type="entry name" value="Resolvase"/>
    <property type="match status" value="1"/>
</dbReference>
<dbReference type="AlphaFoldDB" id="A0AAD3RTH8"/>
<evidence type="ECO:0000256" key="3">
    <source>
        <dbReference type="ARBA" id="ARBA00023100"/>
    </source>
</evidence>
<evidence type="ECO:0000256" key="1">
    <source>
        <dbReference type="ARBA" id="ARBA00009913"/>
    </source>
</evidence>
<accession>A0AAD3RTH8</accession>
<gene>
    <name evidence="8" type="ORF">GCM10017635_12820</name>
</gene>
<evidence type="ECO:0000313" key="8">
    <source>
        <dbReference type="EMBL" id="GLK63811.1"/>
    </source>
</evidence>
<dbReference type="Proteomes" id="UP001143349">
    <property type="component" value="Unassembled WGS sequence"/>
</dbReference>
<dbReference type="RefSeq" id="WP_152367644.1">
    <property type="nucleotide sequence ID" value="NZ_BSFH01000023.1"/>
</dbReference>
<comment type="caution">
    <text evidence="8">The sequence shown here is derived from an EMBL/GenBank/DDBJ whole genome shotgun (WGS) entry which is preliminary data.</text>
</comment>
<keyword evidence="9" id="KW-1185">Reference proteome</keyword>
<keyword evidence="4" id="KW-0238">DNA-binding</keyword>
<dbReference type="CDD" id="cd03768">
    <property type="entry name" value="SR_ResInv"/>
    <property type="match status" value="1"/>
</dbReference>
<keyword evidence="3" id="KW-0230">DNA invertase</keyword>
<evidence type="ECO:0000313" key="9">
    <source>
        <dbReference type="Proteomes" id="UP001143349"/>
    </source>
</evidence>
<feature type="compositionally biased region" description="Basic and acidic residues" evidence="6">
    <location>
        <begin position="1"/>
        <end position="20"/>
    </location>
</feature>
<dbReference type="InterPro" id="IPR050639">
    <property type="entry name" value="SSR_resolvase"/>
</dbReference>
<dbReference type="EMBL" id="BSFH01000023">
    <property type="protein sequence ID" value="GLK63811.1"/>
    <property type="molecule type" value="Genomic_DNA"/>
</dbReference>
<evidence type="ECO:0000259" key="7">
    <source>
        <dbReference type="PROSITE" id="PS51736"/>
    </source>
</evidence>
<evidence type="ECO:0000256" key="2">
    <source>
        <dbReference type="ARBA" id="ARBA00022908"/>
    </source>
</evidence>
<dbReference type="GO" id="GO:0000150">
    <property type="term" value="F:DNA strand exchange activity"/>
    <property type="evidence" value="ECO:0007669"/>
    <property type="project" value="UniProtKB-KW"/>
</dbReference>
<dbReference type="GO" id="GO:0015074">
    <property type="term" value="P:DNA integration"/>
    <property type="evidence" value="ECO:0007669"/>
    <property type="project" value="UniProtKB-KW"/>
</dbReference>
<evidence type="ECO:0000256" key="4">
    <source>
        <dbReference type="ARBA" id="ARBA00023125"/>
    </source>
</evidence>
<dbReference type="Gene3D" id="3.40.50.1390">
    <property type="entry name" value="Resolvase, N-terminal catalytic domain"/>
    <property type="match status" value="1"/>
</dbReference>